<reference evidence="2 3" key="1">
    <citation type="journal article" date="2024" name="IMA Fungus">
        <title>IMA Genome - F19 : A genome assembly and annotation guide to empower mycologists, including annotated draft genome sequences of Ceratocystis pirilliformis, Diaporthe australafricana, Fusarium ophioides, Paecilomyces lecythidis, and Sporothrix stenoceras.</title>
        <authorList>
            <person name="Aylward J."/>
            <person name="Wilson A.M."/>
            <person name="Visagie C.M."/>
            <person name="Spraker J."/>
            <person name="Barnes I."/>
            <person name="Buitendag C."/>
            <person name="Ceriani C."/>
            <person name="Del Mar Angel L."/>
            <person name="du Plessis D."/>
            <person name="Fuchs T."/>
            <person name="Gasser K."/>
            <person name="Kramer D."/>
            <person name="Li W."/>
            <person name="Munsamy K."/>
            <person name="Piso A."/>
            <person name="Price J.L."/>
            <person name="Sonnekus B."/>
            <person name="Thomas C."/>
            <person name="van der Nest A."/>
            <person name="van Dijk A."/>
            <person name="van Heerden A."/>
            <person name="van Vuuren N."/>
            <person name="Yilmaz N."/>
            <person name="Duong T.A."/>
            <person name="van der Merwe N.A."/>
            <person name="Wingfield M.J."/>
            <person name="Wingfield B.D."/>
        </authorList>
    </citation>
    <scope>NUCLEOTIDE SEQUENCE [LARGE SCALE GENOMIC DNA]</scope>
    <source>
        <strain evidence="2 3">CMW 18300</strain>
    </source>
</reference>
<feature type="compositionally biased region" description="Basic and acidic residues" evidence="1">
    <location>
        <begin position="332"/>
        <end position="352"/>
    </location>
</feature>
<evidence type="ECO:0000256" key="1">
    <source>
        <dbReference type="SAM" id="MobiDB-lite"/>
    </source>
</evidence>
<keyword evidence="3" id="KW-1185">Reference proteome</keyword>
<evidence type="ECO:0000313" key="2">
    <source>
        <dbReference type="EMBL" id="KAL1855253.1"/>
    </source>
</evidence>
<organism evidence="2 3">
    <name type="scientific">Diaporthe australafricana</name>
    <dbReference type="NCBI Taxonomy" id="127596"/>
    <lineage>
        <taxon>Eukaryota</taxon>
        <taxon>Fungi</taxon>
        <taxon>Dikarya</taxon>
        <taxon>Ascomycota</taxon>
        <taxon>Pezizomycotina</taxon>
        <taxon>Sordariomycetes</taxon>
        <taxon>Sordariomycetidae</taxon>
        <taxon>Diaporthales</taxon>
        <taxon>Diaporthaceae</taxon>
        <taxon>Diaporthe</taxon>
    </lineage>
</organism>
<proteinExistence type="predicted"/>
<dbReference type="Proteomes" id="UP001583177">
    <property type="component" value="Unassembled WGS sequence"/>
</dbReference>
<dbReference type="EMBL" id="JAWRVE010000132">
    <property type="protein sequence ID" value="KAL1855253.1"/>
    <property type="molecule type" value="Genomic_DNA"/>
</dbReference>
<accession>A0ABR3W7G4</accession>
<name>A0ABR3W7G4_9PEZI</name>
<gene>
    <name evidence="2" type="ORF">Daus18300_011159</name>
</gene>
<feature type="region of interest" description="Disordered" evidence="1">
    <location>
        <begin position="312"/>
        <end position="352"/>
    </location>
</feature>
<protein>
    <submittedName>
        <fullName evidence="2">Uncharacterized protein</fullName>
    </submittedName>
</protein>
<feature type="compositionally biased region" description="Basic and acidic residues" evidence="1">
    <location>
        <begin position="312"/>
        <end position="321"/>
    </location>
</feature>
<feature type="region of interest" description="Disordered" evidence="1">
    <location>
        <begin position="1"/>
        <end position="23"/>
    </location>
</feature>
<evidence type="ECO:0000313" key="3">
    <source>
        <dbReference type="Proteomes" id="UP001583177"/>
    </source>
</evidence>
<comment type="caution">
    <text evidence="2">The sequence shown here is derived from an EMBL/GenBank/DDBJ whole genome shotgun (WGS) entry which is preliminary data.</text>
</comment>
<sequence length="352" mass="40110">MSRKRKFDLEDATPIGPKNLGANRKQETVRPRFWKTYTQVGKAKRRDARAKETVDELKSGYDAMLDLEGELSFNQQRHIFPYIFWPPLPRWCLVPFDISSKTIRTDEGQLNPLRYGLGQKCGDQMWKHGVLSVFQPWRQYAQIFDHLLLPVHFPWQDDSTPDGEVPMFGLVHMKRGSKTAYFHVMTEWQQDIYDEPLYNKLWAEDIVQQLTSEQGVDQGLFLGNDAIKVKFVPNRVGADWQNLGWNGPDMAELSKLTFYYIVYAATQLAVGGVHDMHIPKFGLEQTFTGLAQALLGVSTALDHADEGRKSVREGIKARVDQDAPGSLKAHRSSLDQHFARRGKGEESGKTTG</sequence>